<sequence>MIVGECIRGFTRHVPRQRQYEYYNDESDGKDKNEGVGKASTTDKAKDLNTCDYCYVDKCEVTHD</sequence>
<name>A0AAV1WSR6_LUPLU</name>
<evidence type="ECO:0000256" key="1">
    <source>
        <dbReference type="SAM" id="MobiDB-lite"/>
    </source>
</evidence>
<reference evidence="2 3" key="1">
    <citation type="submission" date="2024-03" db="EMBL/GenBank/DDBJ databases">
        <authorList>
            <person name="Martinez-Hernandez J."/>
        </authorList>
    </citation>
    <scope>NUCLEOTIDE SEQUENCE [LARGE SCALE GENOMIC DNA]</scope>
</reference>
<evidence type="ECO:0000313" key="2">
    <source>
        <dbReference type="EMBL" id="CAL0312486.1"/>
    </source>
</evidence>
<dbReference type="EMBL" id="CAXHTB010000009">
    <property type="protein sequence ID" value="CAL0312486.1"/>
    <property type="molecule type" value="Genomic_DNA"/>
</dbReference>
<keyword evidence="3" id="KW-1185">Reference proteome</keyword>
<accession>A0AAV1WSR6</accession>
<dbReference type="AlphaFoldDB" id="A0AAV1WSR6"/>
<proteinExistence type="predicted"/>
<feature type="region of interest" description="Disordered" evidence="1">
    <location>
        <begin position="21"/>
        <end position="42"/>
    </location>
</feature>
<dbReference type="Proteomes" id="UP001497480">
    <property type="component" value="Unassembled WGS sequence"/>
</dbReference>
<evidence type="ECO:0000313" key="3">
    <source>
        <dbReference type="Proteomes" id="UP001497480"/>
    </source>
</evidence>
<feature type="compositionally biased region" description="Basic and acidic residues" evidence="1">
    <location>
        <begin position="27"/>
        <end position="42"/>
    </location>
</feature>
<protein>
    <submittedName>
        <fullName evidence="2">Uncharacterized protein</fullName>
    </submittedName>
</protein>
<organism evidence="2 3">
    <name type="scientific">Lupinus luteus</name>
    <name type="common">European yellow lupine</name>
    <dbReference type="NCBI Taxonomy" id="3873"/>
    <lineage>
        <taxon>Eukaryota</taxon>
        <taxon>Viridiplantae</taxon>
        <taxon>Streptophyta</taxon>
        <taxon>Embryophyta</taxon>
        <taxon>Tracheophyta</taxon>
        <taxon>Spermatophyta</taxon>
        <taxon>Magnoliopsida</taxon>
        <taxon>eudicotyledons</taxon>
        <taxon>Gunneridae</taxon>
        <taxon>Pentapetalae</taxon>
        <taxon>rosids</taxon>
        <taxon>fabids</taxon>
        <taxon>Fabales</taxon>
        <taxon>Fabaceae</taxon>
        <taxon>Papilionoideae</taxon>
        <taxon>50 kb inversion clade</taxon>
        <taxon>genistoids sensu lato</taxon>
        <taxon>core genistoids</taxon>
        <taxon>Genisteae</taxon>
        <taxon>Lupinus</taxon>
    </lineage>
</organism>
<comment type="caution">
    <text evidence="2">The sequence shown here is derived from an EMBL/GenBank/DDBJ whole genome shotgun (WGS) entry which is preliminary data.</text>
</comment>
<gene>
    <name evidence="2" type="ORF">LLUT_LOCUS13546</name>
</gene>